<dbReference type="RefSeq" id="WP_144477512.1">
    <property type="nucleotide sequence ID" value="NZ_VNKI01000002.1"/>
</dbReference>
<dbReference type="Pfam" id="PF14112">
    <property type="entry name" value="DUF4284"/>
    <property type="match status" value="1"/>
</dbReference>
<gene>
    <name evidence="1" type="ORF">FQP34_04885</name>
</gene>
<organism evidence="1 2">
    <name type="scientific">Peribacillus simplex</name>
    <dbReference type="NCBI Taxonomy" id="1478"/>
    <lineage>
        <taxon>Bacteria</taxon>
        <taxon>Bacillati</taxon>
        <taxon>Bacillota</taxon>
        <taxon>Bacilli</taxon>
        <taxon>Bacillales</taxon>
        <taxon>Bacillaceae</taxon>
        <taxon>Peribacillus</taxon>
    </lineage>
</organism>
<proteinExistence type="predicted"/>
<accession>A0A8B5Y303</accession>
<sequence>MQKEGFVSFWVGNINSSEELDNLLEISYTEDGDFISSMFARSFGIDRYDDAVREADFYDEADNSLSRLLEGFSYDDDIIPKFSLLCGAQLPSEYNVVILLYNFKYEGIKKKTAINKSNLEFLGAVEYLLFR</sequence>
<dbReference type="AlphaFoldDB" id="A0A8B5Y303"/>
<evidence type="ECO:0000313" key="1">
    <source>
        <dbReference type="EMBL" id="TVX82920.1"/>
    </source>
</evidence>
<dbReference type="Proteomes" id="UP000317770">
    <property type="component" value="Unassembled WGS sequence"/>
</dbReference>
<dbReference type="EMBL" id="VNKI01000002">
    <property type="protein sequence ID" value="TVX82920.1"/>
    <property type="molecule type" value="Genomic_DNA"/>
</dbReference>
<evidence type="ECO:0000313" key="2">
    <source>
        <dbReference type="Proteomes" id="UP000317770"/>
    </source>
</evidence>
<reference evidence="1 2" key="1">
    <citation type="submission" date="2019-07" db="EMBL/GenBank/DDBJ databases">
        <title>Genome assembly of Bacillus simplex strain GGC-P6A.</title>
        <authorList>
            <person name="Jennings M.E."/>
            <person name="Barton H.A."/>
        </authorList>
    </citation>
    <scope>NUCLEOTIDE SEQUENCE [LARGE SCALE GENOMIC DNA]</scope>
    <source>
        <strain evidence="1 2">GGC-P6A</strain>
    </source>
</reference>
<dbReference type="InterPro" id="IPR025560">
    <property type="entry name" value="Imm22"/>
</dbReference>
<protein>
    <recommendedName>
        <fullName evidence="3">Immunity protein 22</fullName>
    </recommendedName>
</protein>
<comment type="caution">
    <text evidence="1">The sequence shown here is derived from an EMBL/GenBank/DDBJ whole genome shotgun (WGS) entry which is preliminary data.</text>
</comment>
<name>A0A8B5Y303_9BACI</name>
<evidence type="ECO:0008006" key="3">
    <source>
        <dbReference type="Google" id="ProtNLM"/>
    </source>
</evidence>